<dbReference type="SUPFAM" id="SSF46785">
    <property type="entry name" value="Winged helix' DNA-binding domain"/>
    <property type="match status" value="1"/>
</dbReference>
<sequence>MERIALRLREFVVATDEYRKAMATAAGMGTNEATTLGEILHQGPLPPSALVKRLGITSASVTALLDRLEAAGMVERRAHDTDRRSVLVSLTARGHGVVSTMFAMFDADVMSAVREASPEHIAEFSAVLGRISAGLRARAHDADGIVATLSDGSRTRPSGSPEIG</sequence>
<dbReference type="InterPro" id="IPR011991">
    <property type="entry name" value="ArsR-like_HTH"/>
</dbReference>
<dbReference type="InterPro" id="IPR036388">
    <property type="entry name" value="WH-like_DNA-bd_sf"/>
</dbReference>
<dbReference type="InterPro" id="IPR036390">
    <property type="entry name" value="WH_DNA-bd_sf"/>
</dbReference>
<dbReference type="GO" id="GO:0006950">
    <property type="term" value="P:response to stress"/>
    <property type="evidence" value="ECO:0007669"/>
    <property type="project" value="TreeGrafter"/>
</dbReference>
<evidence type="ECO:0000313" key="2">
    <source>
        <dbReference type="EMBL" id="OQO94579.1"/>
    </source>
</evidence>
<comment type="caution">
    <text evidence="2">The sequence shown here is derived from an EMBL/GenBank/DDBJ whole genome shotgun (WGS) entry which is preliminary data.</text>
</comment>
<organism evidence="2 3">
    <name type="scientific">Saccharomonospora piscinae</name>
    <dbReference type="NCBI Taxonomy" id="687388"/>
    <lineage>
        <taxon>Bacteria</taxon>
        <taxon>Bacillati</taxon>
        <taxon>Actinomycetota</taxon>
        <taxon>Actinomycetes</taxon>
        <taxon>Pseudonocardiales</taxon>
        <taxon>Pseudonocardiaceae</taxon>
        <taxon>Saccharomonospora</taxon>
    </lineage>
</organism>
<dbReference type="Gene3D" id="1.10.10.10">
    <property type="entry name" value="Winged helix-like DNA-binding domain superfamily/Winged helix DNA-binding domain"/>
    <property type="match status" value="1"/>
</dbReference>
<proteinExistence type="predicted"/>
<dbReference type="Proteomes" id="UP000192591">
    <property type="component" value="Unassembled WGS sequence"/>
</dbReference>
<dbReference type="PANTHER" id="PTHR33164:SF43">
    <property type="entry name" value="HTH-TYPE TRANSCRIPTIONAL REPRESSOR YETL"/>
    <property type="match status" value="1"/>
</dbReference>
<dbReference type="STRING" id="1962155.B1813_00200"/>
<accession>A0A1V9ABS0</accession>
<dbReference type="Pfam" id="PF12802">
    <property type="entry name" value="MarR_2"/>
    <property type="match status" value="1"/>
</dbReference>
<dbReference type="PANTHER" id="PTHR33164">
    <property type="entry name" value="TRANSCRIPTIONAL REGULATOR, MARR FAMILY"/>
    <property type="match status" value="1"/>
</dbReference>
<gene>
    <name evidence="2" type="ORF">B1813_00200</name>
</gene>
<protein>
    <recommendedName>
        <fullName evidence="1">HTH marR-type domain-containing protein</fullName>
    </recommendedName>
</protein>
<keyword evidence="3" id="KW-1185">Reference proteome</keyword>
<evidence type="ECO:0000259" key="1">
    <source>
        <dbReference type="PROSITE" id="PS50995"/>
    </source>
</evidence>
<dbReference type="PRINTS" id="PR00598">
    <property type="entry name" value="HTHMARR"/>
</dbReference>
<dbReference type="PROSITE" id="PS50995">
    <property type="entry name" value="HTH_MARR_2"/>
    <property type="match status" value="1"/>
</dbReference>
<evidence type="ECO:0000313" key="3">
    <source>
        <dbReference type="Proteomes" id="UP000192591"/>
    </source>
</evidence>
<reference evidence="2 3" key="1">
    <citation type="submission" date="2017-02" db="EMBL/GenBank/DDBJ databases">
        <title>Draft genome of Saccharomonospora sp. 154.</title>
        <authorList>
            <person name="Alonso-Carmona G.S."/>
            <person name="De La Haba R."/>
            <person name="Vera-Gargallo B."/>
            <person name="Sandoval-Trujillo A.H."/>
            <person name="Ramirez-Duran N."/>
            <person name="Ventosa A."/>
        </authorList>
    </citation>
    <scope>NUCLEOTIDE SEQUENCE [LARGE SCALE GENOMIC DNA]</scope>
    <source>
        <strain evidence="2 3">LRS4.154</strain>
    </source>
</reference>
<dbReference type="SMART" id="SM00347">
    <property type="entry name" value="HTH_MARR"/>
    <property type="match status" value="1"/>
</dbReference>
<dbReference type="InterPro" id="IPR039422">
    <property type="entry name" value="MarR/SlyA-like"/>
</dbReference>
<dbReference type="CDD" id="cd00090">
    <property type="entry name" value="HTH_ARSR"/>
    <property type="match status" value="1"/>
</dbReference>
<name>A0A1V9ABS0_SACPI</name>
<dbReference type="EMBL" id="MWIH01000002">
    <property type="protein sequence ID" value="OQO94579.1"/>
    <property type="molecule type" value="Genomic_DNA"/>
</dbReference>
<dbReference type="AlphaFoldDB" id="A0A1V9ABS0"/>
<feature type="domain" description="HTH marR-type" evidence="1">
    <location>
        <begin position="1"/>
        <end position="133"/>
    </location>
</feature>
<dbReference type="RefSeq" id="WP_210189270.1">
    <property type="nucleotide sequence ID" value="NZ_MWIH01000002.1"/>
</dbReference>
<dbReference type="InterPro" id="IPR000835">
    <property type="entry name" value="HTH_MarR-typ"/>
</dbReference>
<dbReference type="GO" id="GO:0003700">
    <property type="term" value="F:DNA-binding transcription factor activity"/>
    <property type="evidence" value="ECO:0007669"/>
    <property type="project" value="InterPro"/>
</dbReference>